<evidence type="ECO:0000313" key="4">
    <source>
        <dbReference type="Proteomes" id="UP000198287"/>
    </source>
</evidence>
<keyword evidence="2" id="KW-0732">Signal</keyword>
<keyword evidence="1" id="KW-1133">Transmembrane helix</keyword>
<sequence length="696" mass="81226">MSTFPRKSLSLCILVFILTPSQADPAPSHLTSILDIFSHCTLIVTFTTNQTDFLAPLHPLLIYVENFPSQPQYGPFDRKFLFTNVSFTRRRQAAKFCWTCVFPDLGVKFAYSNLLHSPIFPRLPGSAYPIHIIWLVPAETNSAQVQTICEKILFPEIMYLGSREYHFSQPGFNGTEHFYHLNLYRPLTSRNFPVSAKFEFLLDINCSPKSKMECYQSIEDAAHKIAMTYNKFAWVYYGWLILGKIETTFTQTFMEMKKKYFHLKQSPDWIQVANQSESLDDFVAYTVLSDSLFNMSVSRIVDRNRKYVFHAKTRQYNSNIHQVVLTGSRSYSFLSCYGIQKENSYKAFIDPFDKYVWLCIITVVVIFSSIRGMITCSLQNVDASILSVAVLLEISVPNINKVFPSQLNYVFWIWIFCAVLLTSLYKTIFTAEVILPYKRSPLWTHIYDLQDQGFQFFVPIIPYSKLYYDLYTNGAPLHHTISFQFFPEMAIAADYAGDSPRLLGYKRFAKALLDTRSNSNKDMRIFRRNLHYKWPSHVYPNLSRCADKLAYLDENENIKDIIPYLNDNVDGIVFMDGADEDFLLTWYAIQIYPTPRRNFVLDRVKFLMVSGIYKRWEDWFSKRRPKKLFPYYDNWTRPKVMALEKMDFTSRVVTTLKIWGICCGLSAVVGIIEVCYEQVHYLRRVVEYALLIIENG</sequence>
<gene>
    <name evidence="3" type="ORF">Fcan01_28309</name>
</gene>
<feature type="chain" id="PRO_5013121604" evidence="2">
    <location>
        <begin position="24"/>
        <end position="696"/>
    </location>
</feature>
<dbReference type="OrthoDB" id="8299208at2759"/>
<name>A0A226CVA8_FOLCA</name>
<evidence type="ECO:0000256" key="2">
    <source>
        <dbReference type="SAM" id="SignalP"/>
    </source>
</evidence>
<keyword evidence="4" id="KW-1185">Reference proteome</keyword>
<comment type="caution">
    <text evidence="3">The sequence shown here is derived from an EMBL/GenBank/DDBJ whole genome shotgun (WGS) entry which is preliminary data.</text>
</comment>
<organism evidence="3 4">
    <name type="scientific">Folsomia candida</name>
    <name type="common">Springtail</name>
    <dbReference type="NCBI Taxonomy" id="158441"/>
    <lineage>
        <taxon>Eukaryota</taxon>
        <taxon>Metazoa</taxon>
        <taxon>Ecdysozoa</taxon>
        <taxon>Arthropoda</taxon>
        <taxon>Hexapoda</taxon>
        <taxon>Collembola</taxon>
        <taxon>Entomobryomorpha</taxon>
        <taxon>Isotomoidea</taxon>
        <taxon>Isotomidae</taxon>
        <taxon>Proisotominae</taxon>
        <taxon>Folsomia</taxon>
    </lineage>
</organism>
<keyword evidence="1" id="KW-0812">Transmembrane</keyword>
<proteinExistence type="predicted"/>
<feature type="transmembrane region" description="Helical" evidence="1">
    <location>
        <begin position="411"/>
        <end position="435"/>
    </location>
</feature>
<dbReference type="Proteomes" id="UP000198287">
    <property type="component" value="Unassembled WGS sequence"/>
</dbReference>
<reference evidence="3 4" key="1">
    <citation type="submission" date="2015-12" db="EMBL/GenBank/DDBJ databases">
        <title>The genome of Folsomia candida.</title>
        <authorList>
            <person name="Faddeeva A."/>
            <person name="Derks M.F."/>
            <person name="Anvar Y."/>
            <person name="Smit S."/>
            <person name="Van Straalen N."/>
            <person name="Roelofs D."/>
        </authorList>
    </citation>
    <scope>NUCLEOTIDE SEQUENCE [LARGE SCALE GENOMIC DNA]</scope>
    <source>
        <strain evidence="3 4">VU population</strain>
        <tissue evidence="3">Whole body</tissue>
    </source>
</reference>
<protein>
    <submittedName>
        <fullName evidence="3">Uncharacterized protein</fullName>
    </submittedName>
</protein>
<feature type="signal peptide" evidence="2">
    <location>
        <begin position="1"/>
        <end position="23"/>
    </location>
</feature>
<evidence type="ECO:0000256" key="1">
    <source>
        <dbReference type="SAM" id="Phobius"/>
    </source>
</evidence>
<keyword evidence="1" id="KW-0472">Membrane</keyword>
<evidence type="ECO:0000313" key="3">
    <source>
        <dbReference type="EMBL" id="OXA36943.1"/>
    </source>
</evidence>
<dbReference type="AlphaFoldDB" id="A0A226CVA8"/>
<accession>A0A226CVA8</accession>
<feature type="transmembrane region" description="Helical" evidence="1">
    <location>
        <begin position="355"/>
        <end position="374"/>
    </location>
</feature>
<dbReference type="EMBL" id="LNIX01000068">
    <property type="protein sequence ID" value="OXA36943.1"/>
    <property type="molecule type" value="Genomic_DNA"/>
</dbReference>